<dbReference type="Proteomes" id="UP001417504">
    <property type="component" value="Unassembled WGS sequence"/>
</dbReference>
<dbReference type="InterPro" id="IPR036514">
    <property type="entry name" value="SGNH_hydro_sf"/>
</dbReference>
<dbReference type="Pfam" id="PF25350">
    <property type="entry name" value="PH_PRMT_N"/>
    <property type="match status" value="1"/>
</dbReference>
<sequence length="308" mass="34261">MSIFSFSIFSRSSSLSQIPNLALRFSSSLSLQNLNFSRANPHFGDSSMEGLLGQKLNRHEFSLISASKLPFSKESGEATAAVQFVVESGTTQLKFHYEVELSNVVVRVDLRSAQVVFELGPVESICVDEGSDGGENEKICNEVVVASYLNATLVIPNFHYHSIWKDPRDFVTRSPTGRFCNGKLAIDFTAENLGFKSYPLPYLSPNAKGTNLLTGAKFASTGSGYYNLTSKLYGALSLSKQLNYYKKYQEDLGKPLPSLTFWRTAAQEVLSAYLCARFVTLHLVKNVYEVVERRVCEGRYFDAVQSIK</sequence>
<evidence type="ECO:0000259" key="1">
    <source>
        <dbReference type="Pfam" id="PF25350"/>
    </source>
</evidence>
<reference evidence="2 3" key="1">
    <citation type="submission" date="2024-01" db="EMBL/GenBank/DDBJ databases">
        <title>Genome assemblies of Stephania.</title>
        <authorList>
            <person name="Yang L."/>
        </authorList>
    </citation>
    <scope>NUCLEOTIDE SEQUENCE [LARGE SCALE GENOMIC DNA]</scope>
    <source>
        <strain evidence="2">QJT</strain>
        <tissue evidence="2">Leaf</tissue>
    </source>
</reference>
<feature type="domain" description="Probable histone-arginine methyltransferase CARM1-like N-terminal PH" evidence="1">
    <location>
        <begin position="59"/>
        <end position="138"/>
    </location>
</feature>
<dbReference type="PANTHER" id="PTHR45642">
    <property type="entry name" value="GDSL ESTERASE/LIPASE EXL3"/>
    <property type="match status" value="1"/>
</dbReference>
<dbReference type="PANTHER" id="PTHR45642:SF35">
    <property type="entry name" value="GDSL ESTERASE_LIPASE APG"/>
    <property type="match status" value="1"/>
</dbReference>
<comment type="caution">
    <text evidence="2">The sequence shown here is derived from an EMBL/GenBank/DDBJ whole genome shotgun (WGS) entry which is preliminary data.</text>
</comment>
<dbReference type="EMBL" id="JBBNAE010000010">
    <property type="protein sequence ID" value="KAK9090250.1"/>
    <property type="molecule type" value="Genomic_DNA"/>
</dbReference>
<evidence type="ECO:0000313" key="2">
    <source>
        <dbReference type="EMBL" id="KAK9090250.1"/>
    </source>
</evidence>
<dbReference type="Gene3D" id="3.40.50.1110">
    <property type="entry name" value="SGNH hydrolase"/>
    <property type="match status" value="1"/>
</dbReference>
<gene>
    <name evidence="2" type="ORF">Sjap_023427</name>
</gene>
<keyword evidence="3" id="KW-1185">Reference proteome</keyword>
<evidence type="ECO:0000313" key="3">
    <source>
        <dbReference type="Proteomes" id="UP001417504"/>
    </source>
</evidence>
<protein>
    <recommendedName>
        <fullName evidence="1">Probable histone-arginine methyltransferase CARM1-like N-terminal PH domain-containing protein</fullName>
    </recommendedName>
</protein>
<dbReference type="InterPro" id="IPR050592">
    <property type="entry name" value="GDSL_lipolytic_enzyme"/>
</dbReference>
<dbReference type="InterPro" id="IPR057622">
    <property type="entry name" value="CARM1-like_PH"/>
</dbReference>
<dbReference type="AlphaFoldDB" id="A0AAP0EBL0"/>
<organism evidence="2 3">
    <name type="scientific">Stephania japonica</name>
    <dbReference type="NCBI Taxonomy" id="461633"/>
    <lineage>
        <taxon>Eukaryota</taxon>
        <taxon>Viridiplantae</taxon>
        <taxon>Streptophyta</taxon>
        <taxon>Embryophyta</taxon>
        <taxon>Tracheophyta</taxon>
        <taxon>Spermatophyta</taxon>
        <taxon>Magnoliopsida</taxon>
        <taxon>Ranunculales</taxon>
        <taxon>Menispermaceae</taxon>
        <taxon>Menispermoideae</taxon>
        <taxon>Cissampelideae</taxon>
        <taxon>Stephania</taxon>
    </lineage>
</organism>
<proteinExistence type="predicted"/>
<accession>A0AAP0EBL0</accession>
<name>A0AAP0EBL0_9MAGN</name>